<name>A0A0L6UE23_9BASI</name>
<keyword evidence="3" id="KW-1185">Reference proteome</keyword>
<sequence length="42" mass="4696">MVSCNPRIIFGLFLLLDLILDEDMSVLFMAVGPKSKTFCFGI</sequence>
<feature type="signal peptide" evidence="1">
    <location>
        <begin position="1"/>
        <end position="21"/>
    </location>
</feature>
<dbReference type="AlphaFoldDB" id="A0A0L6UE23"/>
<evidence type="ECO:0000256" key="1">
    <source>
        <dbReference type="SAM" id="SignalP"/>
    </source>
</evidence>
<dbReference type="Proteomes" id="UP000037035">
    <property type="component" value="Unassembled WGS sequence"/>
</dbReference>
<dbReference type="VEuPathDB" id="FungiDB:VP01_694g13"/>
<comment type="caution">
    <text evidence="2">The sequence shown here is derived from an EMBL/GenBank/DDBJ whole genome shotgun (WGS) entry which is preliminary data.</text>
</comment>
<dbReference type="EMBL" id="LAVV01012327">
    <property type="protein sequence ID" value="KNZ46798.1"/>
    <property type="molecule type" value="Genomic_DNA"/>
</dbReference>
<reference evidence="2 3" key="1">
    <citation type="submission" date="2015-08" db="EMBL/GenBank/DDBJ databases">
        <title>Next Generation Sequencing and Analysis of the Genome of Puccinia sorghi L Schw, the Causal Agent of Maize Common Rust.</title>
        <authorList>
            <person name="Rochi L."/>
            <person name="Burguener G."/>
            <person name="Darino M."/>
            <person name="Turjanski A."/>
            <person name="Kreff E."/>
            <person name="Dieguez M.J."/>
            <person name="Sacco F."/>
        </authorList>
    </citation>
    <scope>NUCLEOTIDE SEQUENCE [LARGE SCALE GENOMIC DNA]</scope>
    <source>
        <strain evidence="2 3">RO10H11247</strain>
    </source>
</reference>
<evidence type="ECO:0000313" key="2">
    <source>
        <dbReference type="EMBL" id="KNZ46798.1"/>
    </source>
</evidence>
<proteinExistence type="predicted"/>
<accession>A0A0L6UE23</accession>
<keyword evidence="1" id="KW-0732">Signal</keyword>
<evidence type="ECO:0000313" key="3">
    <source>
        <dbReference type="Proteomes" id="UP000037035"/>
    </source>
</evidence>
<organism evidence="2 3">
    <name type="scientific">Puccinia sorghi</name>
    <dbReference type="NCBI Taxonomy" id="27349"/>
    <lineage>
        <taxon>Eukaryota</taxon>
        <taxon>Fungi</taxon>
        <taxon>Dikarya</taxon>
        <taxon>Basidiomycota</taxon>
        <taxon>Pucciniomycotina</taxon>
        <taxon>Pucciniomycetes</taxon>
        <taxon>Pucciniales</taxon>
        <taxon>Pucciniaceae</taxon>
        <taxon>Puccinia</taxon>
    </lineage>
</organism>
<protein>
    <submittedName>
        <fullName evidence="2">Putative signal peptide protein</fullName>
    </submittedName>
</protein>
<feature type="chain" id="PRO_5005567640" evidence="1">
    <location>
        <begin position="22"/>
        <end position="42"/>
    </location>
</feature>
<gene>
    <name evidence="2" type="ORF">VP01_694g13</name>
</gene>